<evidence type="ECO:0000256" key="3">
    <source>
        <dbReference type="ARBA" id="ARBA00047806"/>
    </source>
</evidence>
<comment type="catalytic activity">
    <reaction evidence="3 5">
        <text>L-methionyl-[protein] + [thioredoxin]-disulfide + H2O = L-methionyl-(S)-S-oxide-[protein] + [thioredoxin]-dithiol</text>
        <dbReference type="Rhea" id="RHEA:14217"/>
        <dbReference type="Rhea" id="RHEA-COMP:10698"/>
        <dbReference type="Rhea" id="RHEA-COMP:10700"/>
        <dbReference type="Rhea" id="RHEA-COMP:12313"/>
        <dbReference type="Rhea" id="RHEA-COMP:12315"/>
        <dbReference type="ChEBI" id="CHEBI:15377"/>
        <dbReference type="ChEBI" id="CHEBI:16044"/>
        <dbReference type="ChEBI" id="CHEBI:29950"/>
        <dbReference type="ChEBI" id="CHEBI:44120"/>
        <dbReference type="ChEBI" id="CHEBI:50058"/>
        <dbReference type="EC" id="1.8.4.11"/>
    </reaction>
</comment>
<dbReference type="SUPFAM" id="SSF55068">
    <property type="entry name" value="Peptide methionine sulfoxide reductase"/>
    <property type="match status" value="1"/>
</dbReference>
<dbReference type="NCBIfam" id="TIGR00401">
    <property type="entry name" value="msrA"/>
    <property type="match status" value="1"/>
</dbReference>
<evidence type="ECO:0000313" key="8">
    <source>
        <dbReference type="Proteomes" id="UP000266506"/>
    </source>
</evidence>
<dbReference type="EC" id="1.8.4.11" evidence="5"/>
<dbReference type="PANTHER" id="PTHR43774">
    <property type="entry name" value="PEPTIDE METHIONINE SULFOXIDE REDUCTASE"/>
    <property type="match status" value="1"/>
</dbReference>
<evidence type="ECO:0000259" key="6">
    <source>
        <dbReference type="Pfam" id="PF01625"/>
    </source>
</evidence>
<proteinExistence type="inferred from homology"/>
<dbReference type="InterPro" id="IPR036509">
    <property type="entry name" value="Met_Sox_Rdtase_MsrA_sf"/>
</dbReference>
<organism evidence="7 8">
    <name type="scientific">Anaeroplasma bactoclasticum</name>
    <dbReference type="NCBI Taxonomy" id="2088"/>
    <lineage>
        <taxon>Bacteria</taxon>
        <taxon>Bacillati</taxon>
        <taxon>Mycoplasmatota</taxon>
        <taxon>Mollicutes</taxon>
        <taxon>Anaeroplasmatales</taxon>
        <taxon>Anaeroplasmataceae</taxon>
        <taxon>Anaeroplasma</taxon>
    </lineage>
</organism>
<dbReference type="InterPro" id="IPR002569">
    <property type="entry name" value="Met_Sox_Rdtase_MsrA_dom"/>
</dbReference>
<keyword evidence="8" id="KW-1185">Reference proteome</keyword>
<feature type="active site" evidence="5">
    <location>
        <position position="126"/>
    </location>
</feature>
<dbReference type="EMBL" id="QXEV01000002">
    <property type="protein sequence ID" value="RIA78380.1"/>
    <property type="molecule type" value="Genomic_DNA"/>
</dbReference>
<feature type="domain" description="Peptide methionine sulphoxide reductase MsrA" evidence="6">
    <location>
        <begin position="120"/>
        <end position="268"/>
    </location>
</feature>
<dbReference type="HAMAP" id="MF_01401">
    <property type="entry name" value="MsrA"/>
    <property type="match status" value="1"/>
</dbReference>
<dbReference type="FunCoup" id="A0A397RVL0">
    <property type="interactions" value="267"/>
</dbReference>
<evidence type="ECO:0000256" key="4">
    <source>
        <dbReference type="ARBA" id="ARBA00048782"/>
    </source>
</evidence>
<dbReference type="Pfam" id="PF01625">
    <property type="entry name" value="PMSR"/>
    <property type="match status" value="1"/>
</dbReference>
<gene>
    <name evidence="5" type="primary">msrA</name>
    <name evidence="7" type="ORF">EI71_00332</name>
</gene>
<evidence type="ECO:0000313" key="7">
    <source>
        <dbReference type="EMBL" id="RIA78380.1"/>
    </source>
</evidence>
<comment type="caution">
    <text evidence="7">The sequence shown here is derived from an EMBL/GenBank/DDBJ whole genome shotgun (WGS) entry which is preliminary data.</text>
</comment>
<dbReference type="RefSeq" id="WP_119015501.1">
    <property type="nucleotide sequence ID" value="NZ_QXEV01000002.1"/>
</dbReference>
<dbReference type="PANTHER" id="PTHR43774:SF1">
    <property type="entry name" value="PEPTIDE METHIONINE SULFOXIDE REDUCTASE MSRA 2"/>
    <property type="match status" value="1"/>
</dbReference>
<dbReference type="AlphaFoldDB" id="A0A397RVL0"/>
<sequence>MVEIYTSGASFTDIVKEASVIKGFNRESYAIRYIEKDKSLYVIAPYGGMMNFSGDLELLENAIKAVWDFNLKLGGVHGTLEVCKSVSDIFINLFGGKASFVSSDDTGSIYSFEEGKLKRALFAGGCFWCIAGPFYDQDGVLRVLSGYAGGSEINPTYKEVKAQLTHHRESILIEYDSTKTDYTRMVDIYFENIDPFDDGGQYIDRGDSYSPAVFNSDKEEKKAVIEYKYHLSLECGMECKVPILDNTPFFTAEEEHQNYAIKNPKEYEEELIASGRKKV</sequence>
<dbReference type="GO" id="GO:0008113">
    <property type="term" value="F:peptide-methionine (S)-S-oxide reductase activity"/>
    <property type="evidence" value="ECO:0007669"/>
    <property type="project" value="UniProtKB-UniRule"/>
</dbReference>
<comment type="function">
    <text evidence="5">Has an important function as a repair enzyme for proteins that have been inactivated by oxidation. Catalyzes the reversible oxidation-reduction of methionine sulfoxide in proteins to methionine.</text>
</comment>
<evidence type="ECO:0000256" key="1">
    <source>
        <dbReference type="ARBA" id="ARBA00005591"/>
    </source>
</evidence>
<name>A0A397RVL0_9MOLU</name>
<keyword evidence="2 5" id="KW-0560">Oxidoreductase</keyword>
<protein>
    <recommendedName>
        <fullName evidence="5">Peptide methionine sulfoxide reductase MsrA</fullName>
        <shortName evidence="5">Protein-methionine-S-oxide reductase</shortName>
        <ecNumber evidence="5">1.8.4.11</ecNumber>
    </recommendedName>
    <alternativeName>
        <fullName evidence="5">Peptide-methionine (S)-S-oxide reductase</fullName>
        <shortName evidence="5">Peptide Met(O) reductase</shortName>
    </alternativeName>
</protein>
<comment type="catalytic activity">
    <reaction evidence="4 5">
        <text>[thioredoxin]-disulfide + L-methionine + H2O = L-methionine (S)-S-oxide + [thioredoxin]-dithiol</text>
        <dbReference type="Rhea" id="RHEA:19993"/>
        <dbReference type="Rhea" id="RHEA-COMP:10698"/>
        <dbReference type="Rhea" id="RHEA-COMP:10700"/>
        <dbReference type="ChEBI" id="CHEBI:15377"/>
        <dbReference type="ChEBI" id="CHEBI:29950"/>
        <dbReference type="ChEBI" id="CHEBI:50058"/>
        <dbReference type="ChEBI" id="CHEBI:57844"/>
        <dbReference type="ChEBI" id="CHEBI:58772"/>
        <dbReference type="EC" id="1.8.4.11"/>
    </reaction>
</comment>
<dbReference type="GO" id="GO:0033744">
    <property type="term" value="F:L-methionine:thioredoxin-disulfide S-oxidoreductase activity"/>
    <property type="evidence" value="ECO:0007669"/>
    <property type="project" value="RHEA"/>
</dbReference>
<dbReference type="Gene3D" id="3.30.1060.10">
    <property type="entry name" value="Peptide methionine sulphoxide reductase MsrA"/>
    <property type="match status" value="1"/>
</dbReference>
<comment type="similarity">
    <text evidence="1 5">Belongs to the MsrA Met sulfoxide reductase family.</text>
</comment>
<accession>A0A397RVL0</accession>
<dbReference type="Proteomes" id="UP000266506">
    <property type="component" value="Unassembled WGS sequence"/>
</dbReference>
<dbReference type="InParanoid" id="A0A397RVL0"/>
<reference evidence="7 8" key="1">
    <citation type="submission" date="2018-08" db="EMBL/GenBank/DDBJ databases">
        <title>Genomic Encyclopedia of Archaeal and Bacterial Type Strains, Phase II (KMG-II): from individual species to whole genera.</title>
        <authorList>
            <person name="Goeker M."/>
        </authorList>
    </citation>
    <scope>NUCLEOTIDE SEQUENCE [LARGE SCALE GENOMIC DNA]</scope>
    <source>
        <strain evidence="7 8">ATCC 27112</strain>
    </source>
</reference>
<dbReference type="OrthoDB" id="4174719at2"/>
<evidence type="ECO:0000256" key="2">
    <source>
        <dbReference type="ARBA" id="ARBA00023002"/>
    </source>
</evidence>
<evidence type="ECO:0000256" key="5">
    <source>
        <dbReference type="HAMAP-Rule" id="MF_01401"/>
    </source>
</evidence>